<dbReference type="GO" id="GO:0000287">
    <property type="term" value="F:magnesium ion binding"/>
    <property type="evidence" value="ECO:0007669"/>
    <property type="project" value="InterPro"/>
</dbReference>
<protein>
    <recommendedName>
        <fullName evidence="9">4'-phosphopantetheinyl transferase domain-containing protein</fullName>
    </recommendedName>
</protein>
<evidence type="ECO:0000259" key="9">
    <source>
        <dbReference type="Pfam" id="PF01648"/>
    </source>
</evidence>
<name>A0A8K0J364_9HYPO</name>
<dbReference type="Pfam" id="PF01648">
    <property type="entry name" value="ACPS"/>
    <property type="match status" value="1"/>
</dbReference>
<dbReference type="InterPro" id="IPR002582">
    <property type="entry name" value="ACPS"/>
</dbReference>
<reference evidence="10" key="1">
    <citation type="journal article" date="2020" name="bioRxiv">
        <title>Whole genome comparisons of ergot fungi reveals the divergence and evolution of species within the genus Claviceps are the result of varying mechanisms driving genome evolution and host range expansion.</title>
        <authorList>
            <person name="Wyka S.A."/>
            <person name="Mondo S.J."/>
            <person name="Liu M."/>
            <person name="Dettman J."/>
            <person name="Nalam V."/>
            <person name="Broders K.D."/>
        </authorList>
    </citation>
    <scope>NUCLEOTIDE SEQUENCE</scope>
    <source>
        <strain evidence="10">CCC 489</strain>
    </source>
</reference>
<dbReference type="HAMAP" id="MF_00101">
    <property type="entry name" value="AcpS"/>
    <property type="match status" value="1"/>
</dbReference>
<evidence type="ECO:0000256" key="4">
    <source>
        <dbReference type="ARBA" id="ARBA00022832"/>
    </source>
</evidence>
<keyword evidence="5" id="KW-0460">Magnesium</keyword>
<dbReference type="InterPro" id="IPR037143">
    <property type="entry name" value="4-PPantetheinyl_Trfase_dom_sf"/>
</dbReference>
<evidence type="ECO:0000256" key="1">
    <source>
        <dbReference type="ARBA" id="ARBA00022516"/>
    </source>
</evidence>
<dbReference type="InterPro" id="IPR004568">
    <property type="entry name" value="Ppantetheine-prot_Trfase_dom"/>
</dbReference>
<gene>
    <name evidence="10" type="ORF">E4U42_007318</name>
</gene>
<evidence type="ECO:0000256" key="2">
    <source>
        <dbReference type="ARBA" id="ARBA00022679"/>
    </source>
</evidence>
<keyword evidence="2" id="KW-0808">Transferase</keyword>
<proteinExistence type="inferred from homology"/>
<feature type="region of interest" description="Disordered" evidence="8">
    <location>
        <begin position="53"/>
        <end position="72"/>
    </location>
</feature>
<evidence type="ECO:0000256" key="3">
    <source>
        <dbReference type="ARBA" id="ARBA00022723"/>
    </source>
</evidence>
<evidence type="ECO:0000256" key="7">
    <source>
        <dbReference type="ARBA" id="ARBA00023160"/>
    </source>
</evidence>
<dbReference type="GO" id="GO:0008897">
    <property type="term" value="F:holo-[acyl-carrier-protein] synthase activity"/>
    <property type="evidence" value="ECO:0007669"/>
    <property type="project" value="InterPro"/>
</dbReference>
<keyword evidence="3" id="KW-0479">Metal-binding</keyword>
<dbReference type="SUPFAM" id="SSF56214">
    <property type="entry name" value="4'-phosphopantetheinyl transferase"/>
    <property type="match status" value="1"/>
</dbReference>
<dbReference type="AlphaFoldDB" id="A0A8K0J364"/>
<organism evidence="10 11">
    <name type="scientific">Claviceps africana</name>
    <dbReference type="NCBI Taxonomy" id="83212"/>
    <lineage>
        <taxon>Eukaryota</taxon>
        <taxon>Fungi</taxon>
        <taxon>Dikarya</taxon>
        <taxon>Ascomycota</taxon>
        <taxon>Pezizomycotina</taxon>
        <taxon>Sordariomycetes</taxon>
        <taxon>Hypocreomycetidae</taxon>
        <taxon>Hypocreales</taxon>
        <taxon>Clavicipitaceae</taxon>
        <taxon>Claviceps</taxon>
    </lineage>
</organism>
<keyword evidence="11" id="KW-1185">Reference proteome</keyword>
<dbReference type="Gene3D" id="3.90.470.20">
    <property type="entry name" value="4'-phosphopantetheinyl transferase domain"/>
    <property type="match status" value="1"/>
</dbReference>
<dbReference type="InterPro" id="IPR008278">
    <property type="entry name" value="4-PPantetheinyl_Trfase_dom"/>
</dbReference>
<dbReference type="GO" id="GO:0006633">
    <property type="term" value="P:fatty acid biosynthetic process"/>
    <property type="evidence" value="ECO:0007669"/>
    <property type="project" value="UniProtKB-KW"/>
</dbReference>
<evidence type="ECO:0000313" key="10">
    <source>
        <dbReference type="EMBL" id="KAG5917258.1"/>
    </source>
</evidence>
<accession>A0A8K0J364</accession>
<sequence>MRPRLLRPFPFPLNVGTDICQISRVYGILNGPRRGRFINRILAPEEVEQYESRLSGGRGGVAGRTSSARDGDVKDPELWETAAFVAGRFAAKEAAIKAHSHRRLTFHDVVVERRAGSNEHQLGSGPPVARIRAEAGMEEDVSALISISHDGDYATAVCIAHVAGP</sequence>
<evidence type="ECO:0000256" key="6">
    <source>
        <dbReference type="ARBA" id="ARBA00023098"/>
    </source>
</evidence>
<keyword evidence="7" id="KW-0275">Fatty acid biosynthesis</keyword>
<keyword evidence="6" id="KW-0443">Lipid metabolism</keyword>
<keyword evidence="1" id="KW-0444">Lipid biosynthesis</keyword>
<evidence type="ECO:0000313" key="11">
    <source>
        <dbReference type="Proteomes" id="UP000811619"/>
    </source>
</evidence>
<evidence type="ECO:0000256" key="5">
    <source>
        <dbReference type="ARBA" id="ARBA00022842"/>
    </source>
</evidence>
<dbReference type="NCBIfam" id="TIGR00556">
    <property type="entry name" value="pantethn_trn"/>
    <property type="match status" value="1"/>
</dbReference>
<evidence type="ECO:0000256" key="8">
    <source>
        <dbReference type="SAM" id="MobiDB-lite"/>
    </source>
</evidence>
<comment type="caution">
    <text evidence="10">The sequence shown here is derived from an EMBL/GenBank/DDBJ whole genome shotgun (WGS) entry which is preliminary data.</text>
</comment>
<dbReference type="Proteomes" id="UP000811619">
    <property type="component" value="Unassembled WGS sequence"/>
</dbReference>
<keyword evidence="4" id="KW-0276">Fatty acid metabolism</keyword>
<dbReference type="EMBL" id="SRPY01000826">
    <property type="protein sequence ID" value="KAG5917258.1"/>
    <property type="molecule type" value="Genomic_DNA"/>
</dbReference>
<dbReference type="OrthoDB" id="15433at2759"/>
<feature type="domain" description="4'-phosphopantetheinyl transferase" evidence="9">
    <location>
        <begin position="15"/>
        <end position="121"/>
    </location>
</feature>